<dbReference type="InterPro" id="IPR036388">
    <property type="entry name" value="WH-like_DNA-bd_sf"/>
</dbReference>
<keyword evidence="4" id="KW-1185">Reference proteome</keyword>
<proteinExistence type="predicted"/>
<organism evidence="3 4">
    <name type="scientific">Brevibacterium spongiae</name>
    <dbReference type="NCBI Taxonomy" id="2909672"/>
    <lineage>
        <taxon>Bacteria</taxon>
        <taxon>Bacillati</taxon>
        <taxon>Actinomycetota</taxon>
        <taxon>Actinomycetes</taxon>
        <taxon>Micrococcales</taxon>
        <taxon>Brevibacteriaceae</taxon>
        <taxon>Brevibacterium</taxon>
    </lineage>
</organism>
<evidence type="ECO:0000259" key="2">
    <source>
        <dbReference type="Pfam" id="PF12728"/>
    </source>
</evidence>
<feature type="compositionally biased region" description="Low complexity" evidence="1">
    <location>
        <begin position="1"/>
        <end position="14"/>
    </location>
</feature>
<accession>A0ABY5SLF3</accession>
<feature type="domain" description="Helix-turn-helix" evidence="2">
    <location>
        <begin position="21"/>
        <end position="70"/>
    </location>
</feature>
<dbReference type="Gene3D" id="1.10.10.10">
    <property type="entry name" value="Winged helix-like DNA-binding domain superfamily/Winged helix DNA-binding domain"/>
    <property type="match status" value="1"/>
</dbReference>
<dbReference type="SUPFAM" id="SSF46955">
    <property type="entry name" value="Putative DNA-binding domain"/>
    <property type="match status" value="1"/>
</dbReference>
<dbReference type="InterPro" id="IPR041657">
    <property type="entry name" value="HTH_17"/>
</dbReference>
<sequence length="77" mass="8518">MSASTAQASVSSVTDVNGAHLTPRQLAEREGVPLQTVYVWNMNGTGPRIMRIGRHVRYRLADVIEWEESQLDPKPAA</sequence>
<reference evidence="3" key="1">
    <citation type="submission" date="2022-03" db="EMBL/GenBank/DDBJ databases">
        <title>Brevibacterium spongiae sp. nov., isolated from marine sponge.</title>
        <authorList>
            <person name="Li Z."/>
            <person name="Zhang M."/>
        </authorList>
    </citation>
    <scope>NUCLEOTIDE SEQUENCE</scope>
    <source>
        <strain evidence="3">WHS-Z9</strain>
    </source>
</reference>
<evidence type="ECO:0000313" key="4">
    <source>
        <dbReference type="Proteomes" id="UP001064879"/>
    </source>
</evidence>
<dbReference type="InterPro" id="IPR009061">
    <property type="entry name" value="DNA-bd_dom_put_sf"/>
</dbReference>
<dbReference type="Proteomes" id="UP001064879">
    <property type="component" value="Chromosome"/>
</dbReference>
<dbReference type="EMBL" id="CP093443">
    <property type="protein sequence ID" value="UVI35000.1"/>
    <property type="molecule type" value="Genomic_DNA"/>
</dbReference>
<protein>
    <submittedName>
        <fullName evidence="3">Helix-turn-helix domain-containing protein</fullName>
    </submittedName>
</protein>
<evidence type="ECO:0000313" key="3">
    <source>
        <dbReference type="EMBL" id="UVI35000.1"/>
    </source>
</evidence>
<dbReference type="Pfam" id="PF12728">
    <property type="entry name" value="HTH_17"/>
    <property type="match status" value="1"/>
</dbReference>
<gene>
    <name evidence="3" type="ORF">L1F31_12835</name>
</gene>
<feature type="region of interest" description="Disordered" evidence="1">
    <location>
        <begin position="1"/>
        <end position="27"/>
    </location>
</feature>
<evidence type="ECO:0000256" key="1">
    <source>
        <dbReference type="SAM" id="MobiDB-lite"/>
    </source>
</evidence>
<dbReference type="RefSeq" id="WP_265417673.1">
    <property type="nucleotide sequence ID" value="NZ_CP093443.1"/>
</dbReference>
<name>A0ABY5SLF3_9MICO</name>